<sequence length="172" mass="18559">MPPVLPFGVLPLTTVPVPCPLNEKETAEVLRAHTRKCFLSFVTLTGCKLIQGVSPEPVATCSIGPSPQKTIRSVGAILPQCFVAQLPCIGAIVPCRFEPLHRPSSLETPSMLLSNCHYSSVTAWAATERPGRRCDVRNTSLSAYPRSVGLIFRATGLWHGPLIEVGKTEVTI</sequence>
<evidence type="ECO:0000313" key="1">
    <source>
        <dbReference type="EMBL" id="OAQ86539.1"/>
    </source>
</evidence>
<organism evidence="1 2">
    <name type="scientific">Purpureocillium lilacinum</name>
    <name type="common">Paecilomyces lilacinus</name>
    <dbReference type="NCBI Taxonomy" id="33203"/>
    <lineage>
        <taxon>Eukaryota</taxon>
        <taxon>Fungi</taxon>
        <taxon>Dikarya</taxon>
        <taxon>Ascomycota</taxon>
        <taxon>Pezizomycotina</taxon>
        <taxon>Sordariomycetes</taxon>
        <taxon>Hypocreomycetidae</taxon>
        <taxon>Hypocreales</taxon>
        <taxon>Ophiocordycipitaceae</taxon>
        <taxon>Purpureocillium</taxon>
    </lineage>
</organism>
<evidence type="ECO:0000313" key="2">
    <source>
        <dbReference type="Proteomes" id="UP000078240"/>
    </source>
</evidence>
<dbReference type="Proteomes" id="UP000078240">
    <property type="component" value="Unassembled WGS sequence"/>
</dbReference>
<gene>
    <name evidence="1" type="ORF">VFPBJ_00579</name>
</gene>
<accession>A0A179HAT5</accession>
<reference evidence="1 2" key="1">
    <citation type="submission" date="2016-01" db="EMBL/GenBank/DDBJ databases">
        <title>Biosynthesis of antibiotic leucinostatins and their inhibition on Phytophthora in bio-control Purpureocillium lilacinum.</title>
        <authorList>
            <person name="Wang G."/>
            <person name="Liu Z."/>
            <person name="Lin R."/>
            <person name="Li E."/>
            <person name="Mao Z."/>
            <person name="Ling J."/>
            <person name="Yin W."/>
            <person name="Xie B."/>
        </authorList>
    </citation>
    <scope>NUCLEOTIDE SEQUENCE [LARGE SCALE GENOMIC DNA]</scope>
    <source>
        <strain evidence="1">PLBJ-1</strain>
    </source>
</reference>
<dbReference type="AlphaFoldDB" id="A0A179HAT5"/>
<name>A0A179HAT5_PURLI</name>
<dbReference type="EMBL" id="LSBH01000001">
    <property type="protein sequence ID" value="OAQ86539.1"/>
    <property type="molecule type" value="Genomic_DNA"/>
</dbReference>
<proteinExistence type="predicted"/>
<comment type="caution">
    <text evidence="1">The sequence shown here is derived from an EMBL/GenBank/DDBJ whole genome shotgun (WGS) entry which is preliminary data.</text>
</comment>
<protein>
    <submittedName>
        <fullName evidence="1">Uncharacterized protein</fullName>
    </submittedName>
</protein>